<evidence type="ECO:0000313" key="1">
    <source>
        <dbReference type="EMBL" id="PZW19484.1"/>
    </source>
</evidence>
<sequence length="65" mass="7416">MERIALLYIILYRCQSVPSLTIGLYTRWNCVLLVTRVSPANSSARISQLLKYSPRHLRLPVGASR</sequence>
<protein>
    <submittedName>
        <fullName evidence="1">Uncharacterized protein</fullName>
    </submittedName>
</protein>
<keyword evidence="2" id="KW-1185">Reference proteome</keyword>
<comment type="caution">
    <text evidence="1">The sequence shown here is derived from an EMBL/GenBank/DDBJ whole genome shotgun (WGS) entry which is preliminary data.</text>
</comment>
<dbReference type="EMBL" id="QKUF01000046">
    <property type="protein sequence ID" value="PZW19484.1"/>
    <property type="molecule type" value="Genomic_DNA"/>
</dbReference>
<name>A0A326TSN7_THEHA</name>
<reference evidence="1 2" key="1">
    <citation type="submission" date="2018-06" db="EMBL/GenBank/DDBJ databases">
        <title>Genomic Encyclopedia of Archaeal and Bacterial Type Strains, Phase II (KMG-II): from individual species to whole genera.</title>
        <authorList>
            <person name="Goeker M."/>
        </authorList>
    </citation>
    <scope>NUCLEOTIDE SEQUENCE [LARGE SCALE GENOMIC DNA]</scope>
    <source>
        <strain evidence="1 2">ATCC BAA-1881</strain>
    </source>
</reference>
<gene>
    <name evidence="1" type="ORF">EI42_06043</name>
</gene>
<organism evidence="1 2">
    <name type="scientific">Thermosporothrix hazakensis</name>
    <dbReference type="NCBI Taxonomy" id="644383"/>
    <lineage>
        <taxon>Bacteria</taxon>
        <taxon>Bacillati</taxon>
        <taxon>Chloroflexota</taxon>
        <taxon>Ktedonobacteria</taxon>
        <taxon>Ktedonobacterales</taxon>
        <taxon>Thermosporotrichaceae</taxon>
        <taxon>Thermosporothrix</taxon>
    </lineage>
</organism>
<accession>A0A326TSN7</accession>
<dbReference type="AlphaFoldDB" id="A0A326TSN7"/>
<dbReference type="Proteomes" id="UP000248806">
    <property type="component" value="Unassembled WGS sequence"/>
</dbReference>
<evidence type="ECO:0000313" key="2">
    <source>
        <dbReference type="Proteomes" id="UP000248806"/>
    </source>
</evidence>
<proteinExistence type="predicted"/>